<feature type="transmembrane region" description="Helical" evidence="1">
    <location>
        <begin position="366"/>
        <end position="385"/>
    </location>
</feature>
<feature type="transmembrane region" description="Helical" evidence="1">
    <location>
        <begin position="576"/>
        <end position="597"/>
    </location>
</feature>
<feature type="transmembrane region" description="Helical" evidence="1">
    <location>
        <begin position="1003"/>
        <end position="1021"/>
    </location>
</feature>
<evidence type="ECO:0000256" key="1">
    <source>
        <dbReference type="SAM" id="Phobius"/>
    </source>
</evidence>
<keyword evidence="1" id="KW-1133">Transmembrane helix</keyword>
<sequence>MALEKDDIGDNANTTDDNAVEKRLSSYVIPLLLPLVVGIYFSHIETLIRNVALGTVAIYLLRSVNAHFLSLVVMTLLVMSTVIALFSPIFQAFLYGGFATLHLRAVAFAQLVSLQSITAALFMAVQSPALYGLHTSFLNALRAMLLMLVPPMTTITTSVLLMFFFSDRSFPLAVCVAEAALLSIFARPFDVKGAAHTAHLIGAGFVAIMLLTVPITTALLLYSSFWADFLTLTLSLIMLVGAGAIKIFTFLPARAIAALSPSLRPHITRALKAASTISDRRAMIIPAATMVLSHALLAMVAPPPASFILCGLLVLCAAPFLLIVEPRTEGTALPHSERSRFILVAFVAFMLIAVVVVDVIDSASSTLVLALTVLVPAVWAVTELVKVTLAPITVRVIRAIYVMIWIDVVVLPLHTLAEKSLVDTVVHRMAMLVIAGMPCLALETGPILESNKVHPVALWAIWSAVATVTVLSSDVVVSLVAAGGFVMGSPDMDALVPNIETAFALSSPTGWVLRAAIWMVISGALAAYSATHVAAAEDENDAPALPGADQPKLSRSERIARFFYSPDTRPALSQRMLLLGVALVAAGGFITVMDGPWTEADILETPPKVGSEVFLAAAVLTLPLFAMIMPMGRSLFFTIIVLLGTLFGIVAVPDVFSAFVLVVIVIQVGITVVASVDAAITALTFMTVLPLLLWVAGSGIVYESVEVSSAILTVLTTLALVAVACGLVLAITYRYMYFHLLIAITCTGMGTSSPPEDYIPKFGSTFHQFILTNTCNELSRRAGPAAVRAGAMLSRLAFAASFLAIGSYGMACLWASLSGITVHVFFVLSPMLLVITRINIATPRRRLAVLVFVLSLSLFLRCLTELTIGVAKVVDVRSAIVGGDRTMEWAELWRWGVVVWLDGLRVAMGSVGAILLALALWVGDSIARGDSAALSDVAASLGIEVSDSAASRAIGLMGVSTKRLRRQIASFVKTVGSWRLAFVFALGAVFSAFGIYATYEGAGLLNLVGLAGFVYAIYVTWELKAE</sequence>
<feature type="transmembrane region" description="Helical" evidence="1">
    <location>
        <begin position="397"/>
        <end position="417"/>
    </location>
</feature>
<dbReference type="AlphaFoldDB" id="A0A8J6B730"/>
<feature type="transmembrane region" description="Helical" evidence="1">
    <location>
        <begin position="27"/>
        <end position="48"/>
    </location>
</feature>
<accession>A0A8J6B730</accession>
<reference evidence="2" key="1">
    <citation type="submission" date="2021-05" db="EMBL/GenBank/DDBJ databases">
        <title>A free-living protist that lacks canonical eukaryotic 1 DNA replication and segregation systems.</title>
        <authorList>
            <person name="Salas-Leiva D.E."/>
            <person name="Tromer E.C."/>
            <person name="Curtis B.A."/>
            <person name="Jerlstrom-Hultqvist J."/>
            <person name="Kolisko M."/>
            <person name="Yi Z."/>
            <person name="Salas-Leiva J.S."/>
            <person name="Gallot-Lavallee L."/>
            <person name="Kops G.J.P.L."/>
            <person name="Archibald J.M."/>
            <person name="Simpson A.G.B."/>
            <person name="Roger A.J."/>
        </authorList>
    </citation>
    <scope>NUCLEOTIDE SEQUENCE</scope>
    <source>
        <strain evidence="2">BICM</strain>
    </source>
</reference>
<feature type="transmembrane region" description="Helical" evidence="1">
    <location>
        <begin position="460"/>
        <end position="487"/>
    </location>
</feature>
<organism evidence="2 3">
    <name type="scientific">Carpediemonas membranifera</name>
    <dbReference type="NCBI Taxonomy" id="201153"/>
    <lineage>
        <taxon>Eukaryota</taxon>
        <taxon>Metamonada</taxon>
        <taxon>Carpediemonas-like organisms</taxon>
        <taxon>Carpediemonas</taxon>
    </lineage>
</organism>
<feature type="transmembrane region" description="Helical" evidence="1">
    <location>
        <begin position="708"/>
        <end position="731"/>
    </location>
</feature>
<evidence type="ECO:0000313" key="3">
    <source>
        <dbReference type="Proteomes" id="UP000717585"/>
    </source>
</evidence>
<feature type="transmembrane region" description="Helical" evidence="1">
    <location>
        <begin position="170"/>
        <end position="189"/>
    </location>
</feature>
<feature type="transmembrane region" description="Helical" evidence="1">
    <location>
        <begin position="897"/>
        <end position="922"/>
    </location>
</feature>
<dbReference type="EMBL" id="JAHDYR010000009">
    <property type="protein sequence ID" value="KAG9395644.1"/>
    <property type="molecule type" value="Genomic_DNA"/>
</dbReference>
<dbReference type="Proteomes" id="UP000717585">
    <property type="component" value="Unassembled WGS sequence"/>
</dbReference>
<feature type="transmembrane region" description="Helical" evidence="1">
    <location>
        <begin position="143"/>
        <end position="164"/>
    </location>
</feature>
<feature type="transmembrane region" description="Helical" evidence="1">
    <location>
        <begin position="683"/>
        <end position="702"/>
    </location>
</feature>
<keyword evidence="1" id="KW-0812">Transmembrane</keyword>
<keyword evidence="1" id="KW-0472">Membrane</keyword>
<feature type="transmembrane region" description="Helical" evidence="1">
    <location>
        <begin position="976"/>
        <end position="997"/>
    </location>
</feature>
<feature type="transmembrane region" description="Helical" evidence="1">
    <location>
        <begin position="658"/>
        <end position="676"/>
    </location>
</feature>
<feature type="transmembrane region" description="Helical" evidence="1">
    <location>
        <begin position="201"/>
        <end position="223"/>
    </location>
</feature>
<feature type="transmembrane region" description="Helical" evidence="1">
    <location>
        <begin position="107"/>
        <end position="131"/>
    </location>
</feature>
<feature type="transmembrane region" description="Helical" evidence="1">
    <location>
        <begin position="282"/>
        <end position="300"/>
    </location>
</feature>
<gene>
    <name evidence="2" type="ORF">J8273_2848</name>
</gene>
<proteinExistence type="predicted"/>
<comment type="caution">
    <text evidence="2">The sequence shown here is derived from an EMBL/GenBank/DDBJ whole genome shotgun (WGS) entry which is preliminary data.</text>
</comment>
<feature type="transmembrane region" description="Helical" evidence="1">
    <location>
        <begin position="68"/>
        <end position="95"/>
    </location>
</feature>
<keyword evidence="3" id="KW-1185">Reference proteome</keyword>
<protein>
    <submittedName>
        <fullName evidence="2">Uncharacterized protein</fullName>
    </submittedName>
</protein>
<feature type="transmembrane region" description="Helical" evidence="1">
    <location>
        <begin position="609"/>
        <end position="628"/>
    </location>
</feature>
<name>A0A8J6B730_9EUKA</name>
<feature type="transmembrane region" description="Helical" evidence="1">
    <location>
        <begin position="822"/>
        <end position="840"/>
    </location>
</feature>
<feature type="transmembrane region" description="Helical" evidence="1">
    <location>
        <begin position="635"/>
        <end position="652"/>
    </location>
</feature>
<feature type="transmembrane region" description="Helical" evidence="1">
    <location>
        <begin position="511"/>
        <end position="530"/>
    </location>
</feature>
<feature type="transmembrane region" description="Helical" evidence="1">
    <location>
        <begin position="340"/>
        <end position="360"/>
    </location>
</feature>
<feature type="transmembrane region" description="Helical" evidence="1">
    <location>
        <begin position="229"/>
        <end position="251"/>
    </location>
</feature>
<evidence type="ECO:0000313" key="2">
    <source>
        <dbReference type="EMBL" id="KAG9395644.1"/>
    </source>
</evidence>
<feature type="transmembrane region" description="Helical" evidence="1">
    <location>
        <begin position="306"/>
        <end position="324"/>
    </location>
</feature>
<feature type="transmembrane region" description="Helical" evidence="1">
    <location>
        <begin position="429"/>
        <end position="448"/>
    </location>
</feature>
<feature type="transmembrane region" description="Helical" evidence="1">
    <location>
        <begin position="847"/>
        <end position="868"/>
    </location>
</feature>
<feature type="transmembrane region" description="Helical" evidence="1">
    <location>
        <begin position="796"/>
        <end position="816"/>
    </location>
</feature>